<keyword evidence="9 17" id="KW-0694">RNA-binding</keyword>
<comment type="catalytic activity">
    <reaction evidence="16 17">
        <text>O-phospho-L-seryl-tRNA(Sec) + selenophosphate + H2O = L-selenocysteinyl-tRNA(Sec) + 2 phosphate</text>
        <dbReference type="Rhea" id="RHEA:25041"/>
        <dbReference type="Rhea" id="RHEA-COMP:9743"/>
        <dbReference type="Rhea" id="RHEA-COMP:9947"/>
        <dbReference type="ChEBI" id="CHEBI:15377"/>
        <dbReference type="ChEBI" id="CHEBI:16144"/>
        <dbReference type="ChEBI" id="CHEBI:43474"/>
        <dbReference type="ChEBI" id="CHEBI:78551"/>
        <dbReference type="ChEBI" id="CHEBI:78573"/>
        <dbReference type="EC" id="2.9.1.2"/>
    </reaction>
</comment>
<dbReference type="InterPro" id="IPR019872">
    <property type="entry name" value="Sec-tRNA_Se_transferase"/>
</dbReference>
<dbReference type="EC" id="2.9.1.2" evidence="5 17"/>
<protein>
    <recommendedName>
        <fullName evidence="6 17">O-phosphoseryl-tRNA(Sec) selenium transferase</fullName>
        <ecNumber evidence="5 17">2.9.1.2</ecNumber>
    </recommendedName>
    <alternativeName>
        <fullName evidence="13 17">Selenocysteine synthase</fullName>
    </alternativeName>
    <alternativeName>
        <fullName evidence="14 17">Selenocysteinyl-tRNA(Sec) synthase</fullName>
    </alternativeName>
    <alternativeName>
        <fullName evidence="15 17">Sep-tRNA:Sec-tRNA synthase</fullName>
    </alternativeName>
</protein>
<dbReference type="GO" id="GO:0001717">
    <property type="term" value="P:conversion of seryl-tRNAsec to selenocys-tRNAsec"/>
    <property type="evidence" value="ECO:0007669"/>
    <property type="project" value="UniProtKB-UniRule"/>
</dbReference>
<dbReference type="InterPro" id="IPR008829">
    <property type="entry name" value="SepSecS/SepCysS"/>
</dbReference>
<evidence type="ECO:0000256" key="19">
    <source>
        <dbReference type="PIRSR" id="PIRSR017689-50"/>
    </source>
</evidence>
<feature type="binding site" evidence="18">
    <location>
        <position position="98"/>
    </location>
    <ligand>
        <name>substrate</name>
    </ligand>
</feature>
<evidence type="ECO:0000256" key="6">
    <source>
        <dbReference type="ARBA" id="ARBA00021963"/>
    </source>
</evidence>
<keyword evidence="8 17" id="KW-0808">Transferase</keyword>
<dbReference type="Pfam" id="PF05889">
    <property type="entry name" value="SepSecS"/>
    <property type="match status" value="2"/>
</dbReference>
<dbReference type="GO" id="GO:0098621">
    <property type="term" value="F:O-phosphoseryl-tRNA(Sec) selenium transferase activity"/>
    <property type="evidence" value="ECO:0007669"/>
    <property type="project" value="UniProtKB-EC"/>
</dbReference>
<dbReference type="UniPathway" id="UPA00906">
    <property type="reaction ID" value="UER00898"/>
</dbReference>
<keyword evidence="17" id="KW-0963">Cytoplasm</keyword>
<evidence type="ECO:0000256" key="5">
    <source>
        <dbReference type="ARBA" id="ARBA00012464"/>
    </source>
</evidence>
<keyword evidence="7 17" id="KW-0820">tRNA-binding</keyword>
<evidence type="ECO:0000256" key="14">
    <source>
        <dbReference type="ARBA" id="ARBA00032048"/>
    </source>
</evidence>
<dbReference type="EMBL" id="VLTM01000033">
    <property type="protein sequence ID" value="KAA0161725.1"/>
    <property type="molecule type" value="Genomic_DNA"/>
</dbReference>
<feature type="binding site" evidence="18">
    <location>
        <position position="337"/>
    </location>
    <ligand>
        <name>tRNA</name>
        <dbReference type="ChEBI" id="CHEBI:17843"/>
    </ligand>
</feature>
<dbReference type="Proteomes" id="UP000325113">
    <property type="component" value="Unassembled WGS sequence"/>
</dbReference>
<dbReference type="PANTHER" id="PTHR12944">
    <property type="entry name" value="SOLUBLE LIVER ANTIGEN/LIVER PANCREAS ANTIGEN"/>
    <property type="match status" value="1"/>
</dbReference>
<evidence type="ECO:0000256" key="7">
    <source>
        <dbReference type="ARBA" id="ARBA00022555"/>
    </source>
</evidence>
<dbReference type="PIRSF" id="PIRSF017689">
    <property type="entry name" value="SepSecS"/>
    <property type="match status" value="1"/>
</dbReference>
<gene>
    <name evidence="20" type="ORF">FNF31_03668</name>
</gene>
<evidence type="ECO:0000313" key="21">
    <source>
        <dbReference type="Proteomes" id="UP000325113"/>
    </source>
</evidence>
<keyword evidence="10 17" id="KW-0663">Pyridoxal phosphate</keyword>
<comment type="pathway">
    <text evidence="3 17">Aminoacyl-tRNA biosynthesis; selenocysteinyl-tRNA(Sec) biosynthesis; selenocysteinyl-tRNA(Sec) from L-seryl-tRNA(Sec) (archaeal/eukaryal route): step 2/2.</text>
</comment>
<comment type="similarity">
    <text evidence="4 17">Belongs to the SepSecS family.</text>
</comment>
<sequence length="443" mass="46145">MDERNSALASRLVDEAYVRQGRQSLAQRSRLLRELLACRTVPARGWDEMDVERLLLELSAMDSNNFIGSLGLGEREGRVACPLVRRRHFGLAHGIGRSGDVAAVQPKAAGSSLLVKLANALVLDAVRGCGVRRAASALVLPVATGMAVTMALLTLRAARPAARYVVWPRIDQKACFKAILTAGLEPLVVPLRQSSSGPGQLASSADDIEAASTDKNFAVPVGGSIVFSTSPEAVRSVAQMYPGRASASPVVDIFATLLYQGAAGLAAARAQRKAVHAHLLRALTAWAERHGEAVISAPRNPISIAVTLGAICGGGAAEGAEGATKRATLFGSVLFARGVSGCRVVAPGATKSIGPVRFLGWGAQCDDFPCPYFTAAAAVGLREEDVDAFVSKLDVAVRDYQRLVRRERAQPAASERPAAEEAAVAAGGAPQAVAAALVTEASS</sequence>
<dbReference type="InterPro" id="IPR015422">
    <property type="entry name" value="PyrdxlP-dep_Trfase_small"/>
</dbReference>
<feature type="binding site" evidence="18">
    <location>
        <position position="75"/>
    </location>
    <ligand>
        <name>pyridoxal 5'-phosphate</name>
        <dbReference type="ChEBI" id="CHEBI:597326"/>
    </ligand>
</feature>
<reference evidence="20 21" key="1">
    <citation type="submission" date="2019-07" db="EMBL/GenBank/DDBJ databases">
        <title>Genomes of Cafeteria roenbergensis.</title>
        <authorList>
            <person name="Fischer M.G."/>
            <person name="Hackl T."/>
            <person name="Roman M."/>
        </authorList>
    </citation>
    <scope>NUCLEOTIDE SEQUENCE [LARGE SCALE GENOMIC DNA]</scope>
    <source>
        <strain evidence="20 21">Cflag</strain>
    </source>
</reference>
<dbReference type="Gene3D" id="3.40.640.10">
    <property type="entry name" value="Type I PLP-dependent aspartate aminotransferase-like (Major domain)"/>
    <property type="match status" value="1"/>
</dbReference>
<accession>A0A5A8D947</accession>
<dbReference type="InterPro" id="IPR015421">
    <property type="entry name" value="PyrdxlP-dep_Trfase_major"/>
</dbReference>
<evidence type="ECO:0000256" key="15">
    <source>
        <dbReference type="ARBA" id="ARBA00032693"/>
    </source>
</evidence>
<evidence type="ECO:0000256" key="18">
    <source>
        <dbReference type="PIRSR" id="PIRSR017689-1"/>
    </source>
</evidence>
<comment type="subcellular location">
    <subcellularLocation>
        <location evidence="17">Cytoplasm</location>
    </subcellularLocation>
</comment>
<evidence type="ECO:0000256" key="1">
    <source>
        <dbReference type="ARBA" id="ARBA00001933"/>
    </source>
</evidence>
<evidence type="ECO:0000256" key="16">
    <source>
        <dbReference type="ARBA" id="ARBA00048808"/>
    </source>
</evidence>
<name>A0A5A8D947_CAFRO</name>
<dbReference type="GO" id="GO:0001514">
    <property type="term" value="P:selenocysteine incorporation"/>
    <property type="evidence" value="ECO:0007669"/>
    <property type="project" value="TreeGrafter"/>
</dbReference>
<organism evidence="20 21">
    <name type="scientific">Cafeteria roenbergensis</name>
    <name type="common">Marine flagellate</name>
    <dbReference type="NCBI Taxonomy" id="33653"/>
    <lineage>
        <taxon>Eukaryota</taxon>
        <taxon>Sar</taxon>
        <taxon>Stramenopiles</taxon>
        <taxon>Bigyra</taxon>
        <taxon>Opalozoa</taxon>
        <taxon>Bicosoecida</taxon>
        <taxon>Cafeteriaceae</taxon>
        <taxon>Cafeteria</taxon>
    </lineage>
</organism>
<feature type="site" description="May act as a substrate filter by repelling compounds with a negatively charged alpha-carboxylate" evidence="19">
    <location>
        <position position="74"/>
    </location>
</feature>
<feature type="binding site" evidence="18">
    <location>
        <position position="402"/>
    </location>
    <ligand>
        <name>tRNA</name>
        <dbReference type="ChEBI" id="CHEBI:17843"/>
    </ligand>
</feature>
<evidence type="ECO:0000256" key="11">
    <source>
        <dbReference type="ARBA" id="ARBA00022917"/>
    </source>
</evidence>
<dbReference type="InterPro" id="IPR015424">
    <property type="entry name" value="PyrdxlP-dep_Trfase"/>
</dbReference>
<dbReference type="PANTHER" id="PTHR12944:SF2">
    <property type="entry name" value="O-PHOSPHOSERYL-TRNA(SEC) SELENIUM TRANSFERASE"/>
    <property type="match status" value="1"/>
</dbReference>
<dbReference type="NCBIfam" id="TIGR03531">
    <property type="entry name" value="selenium_SpcS"/>
    <property type="match status" value="1"/>
</dbReference>
<evidence type="ECO:0000256" key="10">
    <source>
        <dbReference type="ARBA" id="ARBA00022898"/>
    </source>
</evidence>
<feature type="binding site" evidence="18">
    <location>
        <position position="105"/>
    </location>
    <ligand>
        <name>substrate</name>
    </ligand>
</feature>
<evidence type="ECO:0000256" key="17">
    <source>
        <dbReference type="PIRNR" id="PIRNR017689"/>
    </source>
</evidence>
<dbReference type="GO" id="GO:0005737">
    <property type="term" value="C:cytoplasm"/>
    <property type="evidence" value="ECO:0007669"/>
    <property type="project" value="UniProtKB-SubCell"/>
</dbReference>
<evidence type="ECO:0000256" key="13">
    <source>
        <dbReference type="ARBA" id="ARBA00030669"/>
    </source>
</evidence>
<comment type="cofactor">
    <cofactor evidence="1 17 19">
        <name>pyridoxal 5'-phosphate</name>
        <dbReference type="ChEBI" id="CHEBI:597326"/>
    </cofactor>
</comment>
<evidence type="ECO:0000256" key="3">
    <source>
        <dbReference type="ARBA" id="ARBA00004822"/>
    </source>
</evidence>
<evidence type="ECO:0000313" key="20">
    <source>
        <dbReference type="EMBL" id="KAA0161725.1"/>
    </source>
</evidence>
<evidence type="ECO:0000256" key="9">
    <source>
        <dbReference type="ARBA" id="ARBA00022884"/>
    </source>
</evidence>
<proteinExistence type="inferred from homology"/>
<feature type="binding site" evidence="18">
    <location>
        <position position="244"/>
    </location>
    <ligand>
        <name>substrate</name>
    </ligand>
</feature>
<comment type="caution">
    <text evidence="20">The sequence shown here is derived from an EMBL/GenBank/DDBJ whole genome shotgun (WGS) entry which is preliminary data.</text>
</comment>
<evidence type="ECO:0000256" key="4">
    <source>
        <dbReference type="ARBA" id="ARBA00007037"/>
    </source>
</evidence>
<keyword evidence="11 17" id="KW-0648">Protein biosynthesis</keyword>
<feature type="binding site" evidence="18">
    <location>
        <position position="97"/>
    </location>
    <ligand>
        <name>substrate</name>
    </ligand>
</feature>
<dbReference type="SUPFAM" id="SSF53383">
    <property type="entry name" value="PLP-dependent transferases"/>
    <property type="match status" value="1"/>
</dbReference>
<keyword evidence="12 17" id="KW-0711">Selenium</keyword>
<dbReference type="GO" id="GO:0000049">
    <property type="term" value="F:tRNA binding"/>
    <property type="evidence" value="ECO:0007669"/>
    <property type="project" value="UniProtKB-UniRule"/>
</dbReference>
<dbReference type="AlphaFoldDB" id="A0A5A8D947"/>
<evidence type="ECO:0000256" key="8">
    <source>
        <dbReference type="ARBA" id="ARBA00022679"/>
    </source>
</evidence>
<feature type="modified residue" description="N6-(pyridoxal phosphate)lysine" evidence="19">
    <location>
        <position position="215"/>
    </location>
</feature>
<dbReference type="Gene3D" id="3.90.1150.10">
    <property type="entry name" value="Aspartate Aminotransferase, domain 1"/>
    <property type="match status" value="1"/>
</dbReference>
<comment type="function">
    <text evidence="2 17">Converts O-phosphoseryl-tRNA(Sec) to selenocysteinyl-tRNA(Sec) required for selenoprotein biosynthesis.</text>
</comment>
<evidence type="ECO:0000256" key="2">
    <source>
        <dbReference type="ARBA" id="ARBA00002552"/>
    </source>
</evidence>
<evidence type="ECO:0000256" key="12">
    <source>
        <dbReference type="ARBA" id="ARBA00023266"/>
    </source>
</evidence>